<dbReference type="CDD" id="cd06171">
    <property type="entry name" value="Sigma70_r4"/>
    <property type="match status" value="1"/>
</dbReference>
<dbReference type="SUPFAM" id="SSF88946">
    <property type="entry name" value="Sigma2 domain of RNA polymerase sigma factors"/>
    <property type="match status" value="1"/>
</dbReference>
<comment type="caution">
    <text evidence="7">The sequence shown here is derived from an EMBL/GenBank/DDBJ whole genome shotgun (WGS) entry which is preliminary data.</text>
</comment>
<feature type="domain" description="RNA polymerase sigma-70 region 2" evidence="5">
    <location>
        <begin position="20"/>
        <end position="85"/>
    </location>
</feature>
<comment type="similarity">
    <text evidence="1">Belongs to the sigma-70 factor family. ECF subfamily.</text>
</comment>
<name>A0A2T5JGA0_9SPHI</name>
<dbReference type="Pfam" id="PF08281">
    <property type="entry name" value="Sigma70_r4_2"/>
    <property type="match status" value="1"/>
</dbReference>
<dbReference type="SUPFAM" id="SSF88659">
    <property type="entry name" value="Sigma3 and sigma4 domains of RNA polymerase sigma factors"/>
    <property type="match status" value="1"/>
</dbReference>
<dbReference type="InterPro" id="IPR036388">
    <property type="entry name" value="WH-like_DNA-bd_sf"/>
</dbReference>
<reference evidence="7 8" key="1">
    <citation type="submission" date="2018-04" db="EMBL/GenBank/DDBJ databases">
        <title>Genomic Encyclopedia of Archaeal and Bacterial Type Strains, Phase II (KMG-II): from individual species to whole genera.</title>
        <authorList>
            <person name="Goeker M."/>
        </authorList>
    </citation>
    <scope>NUCLEOTIDE SEQUENCE [LARGE SCALE GENOMIC DNA]</scope>
    <source>
        <strain evidence="7 8">DSM 26809</strain>
    </source>
</reference>
<organism evidence="7 8">
    <name type="scientific">Mucilaginibacter yixingensis</name>
    <dbReference type="NCBI Taxonomy" id="1295612"/>
    <lineage>
        <taxon>Bacteria</taxon>
        <taxon>Pseudomonadati</taxon>
        <taxon>Bacteroidota</taxon>
        <taxon>Sphingobacteriia</taxon>
        <taxon>Sphingobacteriales</taxon>
        <taxon>Sphingobacteriaceae</taxon>
        <taxon>Mucilaginibacter</taxon>
    </lineage>
</organism>
<accession>A0A2T5JGA0</accession>
<dbReference type="InterPro" id="IPR013325">
    <property type="entry name" value="RNA_pol_sigma_r2"/>
</dbReference>
<dbReference type="InterPro" id="IPR039425">
    <property type="entry name" value="RNA_pol_sigma-70-like"/>
</dbReference>
<proteinExistence type="inferred from homology"/>
<dbReference type="PANTHER" id="PTHR43133:SF46">
    <property type="entry name" value="RNA POLYMERASE SIGMA-70 FACTOR ECF SUBFAMILY"/>
    <property type="match status" value="1"/>
</dbReference>
<sequence>MEGQIAALKNGNLDEFRLVYAAYHSKLYHFIFSRTQSEYIAQEVVQLTFIKFWERRQHISNDYTIDIQLFRIARTVLIDELRKERTRQRHNDLASAGTEEAFDLMRAEGKDELKHVFAAIEDLPPVRKKVFKLSRINGLPYKDIAAIMSLSPKTVENHISRAIKQLRNAIHILMLMTSLFALEQSNQQWAAIKTKFNHLKSYKNIF</sequence>
<dbReference type="RefSeq" id="WP_107826849.1">
    <property type="nucleotide sequence ID" value="NZ_CP160205.1"/>
</dbReference>
<dbReference type="Proteomes" id="UP000244168">
    <property type="component" value="Unassembled WGS sequence"/>
</dbReference>
<evidence type="ECO:0000256" key="4">
    <source>
        <dbReference type="ARBA" id="ARBA00023163"/>
    </source>
</evidence>
<dbReference type="GO" id="GO:0003677">
    <property type="term" value="F:DNA binding"/>
    <property type="evidence" value="ECO:0007669"/>
    <property type="project" value="InterPro"/>
</dbReference>
<dbReference type="GO" id="GO:0006352">
    <property type="term" value="P:DNA-templated transcription initiation"/>
    <property type="evidence" value="ECO:0007669"/>
    <property type="project" value="InterPro"/>
</dbReference>
<dbReference type="InterPro" id="IPR014284">
    <property type="entry name" value="RNA_pol_sigma-70_dom"/>
</dbReference>
<evidence type="ECO:0000313" key="7">
    <source>
        <dbReference type="EMBL" id="PTR01463.1"/>
    </source>
</evidence>
<dbReference type="GO" id="GO:0016987">
    <property type="term" value="F:sigma factor activity"/>
    <property type="evidence" value="ECO:0007669"/>
    <property type="project" value="UniProtKB-KW"/>
</dbReference>
<dbReference type="AlphaFoldDB" id="A0A2T5JGA0"/>
<gene>
    <name evidence="7" type="ORF">C8P68_101697</name>
</gene>
<keyword evidence="3" id="KW-0731">Sigma factor</keyword>
<feature type="domain" description="RNA polymerase sigma factor 70 region 4 type 2" evidence="6">
    <location>
        <begin position="118"/>
        <end position="166"/>
    </location>
</feature>
<dbReference type="Gene3D" id="1.10.1740.10">
    <property type="match status" value="1"/>
</dbReference>
<dbReference type="Pfam" id="PF04542">
    <property type="entry name" value="Sigma70_r2"/>
    <property type="match status" value="1"/>
</dbReference>
<dbReference type="NCBIfam" id="TIGR02937">
    <property type="entry name" value="sigma70-ECF"/>
    <property type="match status" value="1"/>
</dbReference>
<evidence type="ECO:0000259" key="6">
    <source>
        <dbReference type="Pfam" id="PF08281"/>
    </source>
</evidence>
<dbReference type="PANTHER" id="PTHR43133">
    <property type="entry name" value="RNA POLYMERASE ECF-TYPE SIGMA FACTO"/>
    <property type="match status" value="1"/>
</dbReference>
<keyword evidence="2" id="KW-0805">Transcription regulation</keyword>
<keyword evidence="4" id="KW-0804">Transcription</keyword>
<protein>
    <submittedName>
        <fullName evidence="7">RNA polymerase sigma-70 factor (ECF subfamily)</fullName>
    </submittedName>
</protein>
<dbReference type="Gene3D" id="1.10.10.10">
    <property type="entry name" value="Winged helix-like DNA-binding domain superfamily/Winged helix DNA-binding domain"/>
    <property type="match status" value="1"/>
</dbReference>
<dbReference type="InterPro" id="IPR013249">
    <property type="entry name" value="RNA_pol_sigma70_r4_t2"/>
</dbReference>
<evidence type="ECO:0000256" key="2">
    <source>
        <dbReference type="ARBA" id="ARBA00023015"/>
    </source>
</evidence>
<dbReference type="EMBL" id="QAOQ01000001">
    <property type="protein sequence ID" value="PTR01463.1"/>
    <property type="molecule type" value="Genomic_DNA"/>
</dbReference>
<evidence type="ECO:0000313" key="8">
    <source>
        <dbReference type="Proteomes" id="UP000244168"/>
    </source>
</evidence>
<evidence type="ECO:0000259" key="5">
    <source>
        <dbReference type="Pfam" id="PF04542"/>
    </source>
</evidence>
<evidence type="ECO:0000256" key="1">
    <source>
        <dbReference type="ARBA" id="ARBA00010641"/>
    </source>
</evidence>
<keyword evidence="8" id="KW-1185">Reference proteome</keyword>
<dbReference type="OrthoDB" id="663247at2"/>
<dbReference type="InterPro" id="IPR013324">
    <property type="entry name" value="RNA_pol_sigma_r3/r4-like"/>
</dbReference>
<dbReference type="InterPro" id="IPR007627">
    <property type="entry name" value="RNA_pol_sigma70_r2"/>
</dbReference>
<evidence type="ECO:0000256" key="3">
    <source>
        <dbReference type="ARBA" id="ARBA00023082"/>
    </source>
</evidence>